<dbReference type="InterPro" id="IPR036812">
    <property type="entry name" value="NAD(P)_OxRdtase_dom_sf"/>
</dbReference>
<name>A0A8H3GW58_9AGAM</name>
<evidence type="ECO:0008006" key="3">
    <source>
        <dbReference type="Google" id="ProtNLM"/>
    </source>
</evidence>
<proteinExistence type="predicted"/>
<dbReference type="Proteomes" id="UP000663846">
    <property type="component" value="Unassembled WGS sequence"/>
</dbReference>
<dbReference type="AlphaFoldDB" id="A0A8H3GW58"/>
<dbReference type="SUPFAM" id="SSF51430">
    <property type="entry name" value="NAD(P)-linked oxidoreductase"/>
    <property type="match status" value="1"/>
</dbReference>
<dbReference type="EMBL" id="CAJMWS010000914">
    <property type="protein sequence ID" value="CAE6468664.1"/>
    <property type="molecule type" value="Genomic_DNA"/>
</dbReference>
<comment type="caution">
    <text evidence="1">The sequence shown here is derived from an EMBL/GenBank/DDBJ whole genome shotgun (WGS) entry which is preliminary data.</text>
</comment>
<gene>
    <name evidence="1" type="ORF">RDB_LOCUS171551</name>
</gene>
<protein>
    <recommendedName>
        <fullName evidence="3">NADP-dependent oxidoreductase domain-containing protein</fullName>
    </recommendedName>
</protein>
<sequence length="53" mass="6063">MSTEAHGRKMTYVRLGNSGLKVSRLILGLMSYGNKQWGEWVLEEEEGIKHIKT</sequence>
<reference evidence="1" key="1">
    <citation type="submission" date="2021-01" db="EMBL/GenBank/DDBJ databases">
        <authorList>
            <person name="Kaushik A."/>
        </authorList>
    </citation>
    <scope>NUCLEOTIDE SEQUENCE</scope>
    <source>
        <strain evidence="1">AG1-1C</strain>
    </source>
</reference>
<dbReference type="Gene3D" id="3.20.20.100">
    <property type="entry name" value="NADP-dependent oxidoreductase domain"/>
    <property type="match status" value="1"/>
</dbReference>
<evidence type="ECO:0000313" key="2">
    <source>
        <dbReference type="Proteomes" id="UP000663846"/>
    </source>
</evidence>
<accession>A0A8H3GW58</accession>
<evidence type="ECO:0000313" key="1">
    <source>
        <dbReference type="EMBL" id="CAE6468664.1"/>
    </source>
</evidence>
<feature type="non-terminal residue" evidence="1">
    <location>
        <position position="1"/>
    </location>
</feature>
<organism evidence="1 2">
    <name type="scientific">Rhizoctonia solani</name>
    <dbReference type="NCBI Taxonomy" id="456999"/>
    <lineage>
        <taxon>Eukaryota</taxon>
        <taxon>Fungi</taxon>
        <taxon>Dikarya</taxon>
        <taxon>Basidiomycota</taxon>
        <taxon>Agaricomycotina</taxon>
        <taxon>Agaricomycetes</taxon>
        <taxon>Cantharellales</taxon>
        <taxon>Ceratobasidiaceae</taxon>
        <taxon>Rhizoctonia</taxon>
    </lineage>
</organism>